<dbReference type="PROSITE" id="PS50157">
    <property type="entry name" value="ZINC_FINGER_C2H2_2"/>
    <property type="match status" value="2"/>
</dbReference>
<dbReference type="GO" id="GO:0060258">
    <property type="term" value="P:negative regulation of filamentous growth"/>
    <property type="evidence" value="ECO:0007669"/>
    <property type="project" value="UniProtKB-ARBA"/>
</dbReference>
<feature type="region of interest" description="Disordered" evidence="9">
    <location>
        <begin position="217"/>
        <end position="244"/>
    </location>
</feature>
<evidence type="ECO:0000256" key="4">
    <source>
        <dbReference type="ARBA" id="ARBA00022737"/>
    </source>
</evidence>
<sequence>MYYPATGPSTVVLPSLKSLLNDIPLPNETKFHNIISSHQVAPSPYPRGVSQGLPALIPAQICQPLEQQQPFHSGHHTFSSPSSYTSLMNHGRHMTPSPPPSYNTDNLNVVANVAYSQNHYPYHEHPKLSTHPKSPVSSRSSSPTNGVSSNSALAAARVRKYQCKACLKSFTTSGHLARHSRIHTGERKHVCPFDGCNARFSRHDNCMQHFKTHLGKRRTKRVTEGSVLSDSDVVSPPRHHPVLG</sequence>
<keyword evidence="5 8" id="KW-0863">Zinc-finger</keyword>
<evidence type="ECO:0000313" key="11">
    <source>
        <dbReference type="EMBL" id="ODQ83143.1"/>
    </source>
</evidence>
<dbReference type="InterPro" id="IPR013087">
    <property type="entry name" value="Znf_C2H2_type"/>
</dbReference>
<evidence type="ECO:0000256" key="7">
    <source>
        <dbReference type="ARBA" id="ARBA00023242"/>
    </source>
</evidence>
<dbReference type="GeneID" id="30145612"/>
<dbReference type="OrthoDB" id="6365676at2759"/>
<dbReference type="SUPFAM" id="SSF57667">
    <property type="entry name" value="beta-beta-alpha zinc fingers"/>
    <property type="match status" value="1"/>
</dbReference>
<feature type="region of interest" description="Disordered" evidence="9">
    <location>
        <begin position="122"/>
        <end position="151"/>
    </location>
</feature>
<feature type="domain" description="C2H2-type" evidence="10">
    <location>
        <begin position="189"/>
        <end position="218"/>
    </location>
</feature>
<dbReference type="AlphaFoldDB" id="A0A1E3QZN8"/>
<dbReference type="Gene3D" id="3.30.160.60">
    <property type="entry name" value="Classic Zinc Finger"/>
    <property type="match status" value="2"/>
</dbReference>
<gene>
    <name evidence="11" type="ORF">BABINDRAFT_159593</name>
</gene>
<evidence type="ECO:0000256" key="6">
    <source>
        <dbReference type="ARBA" id="ARBA00022833"/>
    </source>
</evidence>
<organism evidence="11 12">
    <name type="scientific">Babjeviella inositovora NRRL Y-12698</name>
    <dbReference type="NCBI Taxonomy" id="984486"/>
    <lineage>
        <taxon>Eukaryota</taxon>
        <taxon>Fungi</taxon>
        <taxon>Dikarya</taxon>
        <taxon>Ascomycota</taxon>
        <taxon>Saccharomycotina</taxon>
        <taxon>Pichiomycetes</taxon>
        <taxon>Serinales incertae sedis</taxon>
        <taxon>Babjeviella</taxon>
    </lineage>
</organism>
<dbReference type="GO" id="GO:0005667">
    <property type="term" value="C:transcription regulator complex"/>
    <property type="evidence" value="ECO:0007669"/>
    <property type="project" value="TreeGrafter"/>
</dbReference>
<evidence type="ECO:0000259" key="10">
    <source>
        <dbReference type="PROSITE" id="PS50157"/>
    </source>
</evidence>
<keyword evidence="6" id="KW-0862">Zinc</keyword>
<dbReference type="GO" id="GO:0005634">
    <property type="term" value="C:nucleus"/>
    <property type="evidence" value="ECO:0007669"/>
    <property type="project" value="UniProtKB-SubCell"/>
</dbReference>
<dbReference type="RefSeq" id="XP_018988471.1">
    <property type="nucleotide sequence ID" value="XM_019127759.1"/>
</dbReference>
<feature type="compositionally biased region" description="Low complexity" evidence="9">
    <location>
        <begin position="129"/>
        <end position="151"/>
    </location>
</feature>
<dbReference type="EMBL" id="KV454426">
    <property type="protein sequence ID" value="ODQ83143.1"/>
    <property type="molecule type" value="Genomic_DNA"/>
</dbReference>
<evidence type="ECO:0000256" key="1">
    <source>
        <dbReference type="ARBA" id="ARBA00004123"/>
    </source>
</evidence>
<evidence type="ECO:0000256" key="3">
    <source>
        <dbReference type="ARBA" id="ARBA00022723"/>
    </source>
</evidence>
<evidence type="ECO:0000256" key="2">
    <source>
        <dbReference type="ARBA" id="ARBA00022491"/>
    </source>
</evidence>
<accession>A0A1E3QZN8</accession>
<dbReference type="GO" id="GO:0000978">
    <property type="term" value="F:RNA polymerase II cis-regulatory region sequence-specific DNA binding"/>
    <property type="evidence" value="ECO:0007669"/>
    <property type="project" value="TreeGrafter"/>
</dbReference>
<dbReference type="GO" id="GO:0000122">
    <property type="term" value="P:negative regulation of transcription by RNA polymerase II"/>
    <property type="evidence" value="ECO:0007669"/>
    <property type="project" value="UniProtKB-ARBA"/>
</dbReference>
<feature type="domain" description="C2H2-type" evidence="10">
    <location>
        <begin position="161"/>
        <end position="188"/>
    </location>
</feature>
<dbReference type="GO" id="GO:0000785">
    <property type="term" value="C:chromatin"/>
    <property type="evidence" value="ECO:0007669"/>
    <property type="project" value="TreeGrafter"/>
</dbReference>
<feature type="region of interest" description="Disordered" evidence="9">
    <location>
        <begin position="70"/>
        <end position="102"/>
    </location>
</feature>
<keyword evidence="12" id="KW-1185">Reference proteome</keyword>
<dbReference type="GO" id="GO:0008270">
    <property type="term" value="F:zinc ion binding"/>
    <property type="evidence" value="ECO:0007669"/>
    <property type="project" value="UniProtKB-KW"/>
</dbReference>
<evidence type="ECO:0000256" key="9">
    <source>
        <dbReference type="SAM" id="MobiDB-lite"/>
    </source>
</evidence>
<protein>
    <recommendedName>
        <fullName evidence="10">C2H2-type domain-containing protein</fullName>
    </recommendedName>
</protein>
<dbReference type="STRING" id="984486.A0A1E3QZN8"/>
<dbReference type="InterPro" id="IPR036236">
    <property type="entry name" value="Znf_C2H2_sf"/>
</dbReference>
<evidence type="ECO:0000313" key="12">
    <source>
        <dbReference type="Proteomes" id="UP000094336"/>
    </source>
</evidence>
<reference evidence="12" key="1">
    <citation type="submission" date="2016-05" db="EMBL/GenBank/DDBJ databases">
        <title>Comparative genomics of biotechnologically important yeasts.</title>
        <authorList>
            <consortium name="DOE Joint Genome Institute"/>
            <person name="Riley R."/>
            <person name="Haridas S."/>
            <person name="Wolfe K.H."/>
            <person name="Lopes M.R."/>
            <person name="Hittinger C.T."/>
            <person name="Goker M."/>
            <person name="Salamov A."/>
            <person name="Wisecaver J."/>
            <person name="Long T.M."/>
            <person name="Aerts A.L."/>
            <person name="Barry K."/>
            <person name="Choi C."/>
            <person name="Clum A."/>
            <person name="Coughlan A.Y."/>
            <person name="Deshpande S."/>
            <person name="Douglass A.P."/>
            <person name="Hanson S.J."/>
            <person name="Klenk H.-P."/>
            <person name="Labutti K."/>
            <person name="Lapidus A."/>
            <person name="Lindquist E."/>
            <person name="Lipzen A."/>
            <person name="Meier-Kolthoff J.P."/>
            <person name="Ohm R.A."/>
            <person name="Otillar R.P."/>
            <person name="Pangilinan J."/>
            <person name="Peng Y."/>
            <person name="Rokas A."/>
            <person name="Rosa C.A."/>
            <person name="Scheuner C."/>
            <person name="Sibirny A.A."/>
            <person name="Slot J.C."/>
            <person name="Stielow J.B."/>
            <person name="Sun H."/>
            <person name="Kurtzman C.P."/>
            <person name="Blackwell M."/>
            <person name="Grigoriev I.V."/>
            <person name="Jeffries T.W."/>
        </authorList>
    </citation>
    <scope>NUCLEOTIDE SEQUENCE [LARGE SCALE GENOMIC DNA]</scope>
    <source>
        <strain evidence="12">NRRL Y-12698</strain>
    </source>
</reference>
<dbReference type="PROSITE" id="PS00028">
    <property type="entry name" value="ZINC_FINGER_C2H2_1"/>
    <property type="match status" value="2"/>
</dbReference>
<proteinExistence type="predicted"/>
<comment type="subcellular location">
    <subcellularLocation>
        <location evidence="1">Nucleus</location>
    </subcellularLocation>
</comment>
<dbReference type="PANTHER" id="PTHR14003:SF19">
    <property type="entry name" value="YY2 TRANSCRIPTION FACTOR"/>
    <property type="match status" value="1"/>
</dbReference>
<dbReference type="FunFam" id="3.30.160.60:FF:001382">
    <property type="entry name" value="Transcriptional repressor"/>
    <property type="match status" value="1"/>
</dbReference>
<name>A0A1E3QZN8_9ASCO</name>
<evidence type="ECO:0000256" key="5">
    <source>
        <dbReference type="ARBA" id="ARBA00022771"/>
    </source>
</evidence>
<keyword evidence="7" id="KW-0539">Nucleus</keyword>
<evidence type="ECO:0000256" key="8">
    <source>
        <dbReference type="PROSITE-ProRule" id="PRU00042"/>
    </source>
</evidence>
<dbReference type="SMART" id="SM00355">
    <property type="entry name" value="ZnF_C2H2"/>
    <property type="match status" value="2"/>
</dbReference>
<keyword evidence="4" id="KW-0677">Repeat</keyword>
<dbReference type="PANTHER" id="PTHR14003">
    <property type="entry name" value="TRANSCRIPTIONAL REPRESSOR PROTEIN YY"/>
    <property type="match status" value="1"/>
</dbReference>
<feature type="compositionally biased region" description="Low complexity" evidence="9">
    <location>
        <begin position="226"/>
        <end position="235"/>
    </location>
</feature>
<dbReference type="Proteomes" id="UP000094336">
    <property type="component" value="Unassembled WGS sequence"/>
</dbReference>
<keyword evidence="3" id="KW-0479">Metal-binding</keyword>
<dbReference type="GO" id="GO:0000981">
    <property type="term" value="F:DNA-binding transcription factor activity, RNA polymerase II-specific"/>
    <property type="evidence" value="ECO:0007669"/>
    <property type="project" value="TreeGrafter"/>
</dbReference>
<feature type="compositionally biased region" description="Polar residues" evidence="9">
    <location>
        <begin position="70"/>
        <end position="88"/>
    </location>
</feature>
<keyword evidence="2" id="KW-0678">Repressor</keyword>